<dbReference type="EMBL" id="CP021121">
    <property type="protein sequence ID" value="ARQ70954.1"/>
    <property type="molecule type" value="Genomic_DNA"/>
</dbReference>
<sequence length="72" mass="7518">MVPLRQLTAAAAGRDGSPGPSGPRPAGGRGTGRPPREQLATRALPRFAELRAEVFGLVKQAKTYHDAPGART</sequence>
<proteinExistence type="predicted"/>
<evidence type="ECO:0000313" key="2">
    <source>
        <dbReference type="EMBL" id="ARQ70954.1"/>
    </source>
</evidence>
<dbReference type="Proteomes" id="UP000194218">
    <property type="component" value="Chromosome"/>
</dbReference>
<dbReference type="AlphaFoldDB" id="A0A1W7D1R7"/>
<feature type="compositionally biased region" description="Low complexity" evidence="1">
    <location>
        <begin position="9"/>
        <end position="18"/>
    </location>
</feature>
<reference evidence="2 3" key="1">
    <citation type="submission" date="2017-05" db="EMBL/GenBank/DDBJ databases">
        <title>Complete genome sequence of Streptomyces sp. SCSIO 03032 revealed the diverse biosynthetic pathways for its bioactive secondary metabolites.</title>
        <authorList>
            <person name="Ma L."/>
            <person name="Zhu Y."/>
            <person name="Zhang W."/>
            <person name="Zhang G."/>
            <person name="Tian X."/>
            <person name="Zhang S."/>
            <person name="Zhang C."/>
        </authorList>
    </citation>
    <scope>NUCLEOTIDE SEQUENCE [LARGE SCALE GENOMIC DNA]</scope>
    <source>
        <strain evidence="2 3">SCSIO 03032</strain>
    </source>
</reference>
<keyword evidence="3" id="KW-1185">Reference proteome</keyword>
<name>A0A1W7D1R7_9ACTN</name>
<dbReference type="KEGG" id="smao:CAG99_20790"/>
<evidence type="ECO:0000313" key="3">
    <source>
        <dbReference type="Proteomes" id="UP000194218"/>
    </source>
</evidence>
<accession>A0A1W7D1R7</accession>
<protein>
    <submittedName>
        <fullName evidence="2">Uncharacterized protein</fullName>
    </submittedName>
</protein>
<organism evidence="2 3">
    <name type="scientific">Streptomyces marincola</name>
    <dbReference type="NCBI Taxonomy" id="2878388"/>
    <lineage>
        <taxon>Bacteria</taxon>
        <taxon>Bacillati</taxon>
        <taxon>Actinomycetota</taxon>
        <taxon>Actinomycetes</taxon>
        <taxon>Kitasatosporales</taxon>
        <taxon>Streptomycetaceae</taxon>
        <taxon>Streptomyces</taxon>
    </lineage>
</organism>
<evidence type="ECO:0000256" key="1">
    <source>
        <dbReference type="SAM" id="MobiDB-lite"/>
    </source>
</evidence>
<gene>
    <name evidence="2" type="ORF">CAG99_20790</name>
</gene>
<dbReference type="RefSeq" id="WP_086160793.1">
    <property type="nucleotide sequence ID" value="NZ_CP021121.1"/>
</dbReference>
<feature type="region of interest" description="Disordered" evidence="1">
    <location>
        <begin position="1"/>
        <end position="38"/>
    </location>
</feature>